<gene>
    <name evidence="3" type="ORF">Tci_061911</name>
</gene>
<proteinExistence type="predicted"/>
<dbReference type="EMBL" id="BKCJ010010071">
    <property type="protein sequence ID" value="GEU89933.1"/>
    <property type="molecule type" value="Genomic_DNA"/>
</dbReference>
<organism evidence="3">
    <name type="scientific">Tanacetum cinerariifolium</name>
    <name type="common">Dalmatian daisy</name>
    <name type="synonym">Chrysanthemum cinerariifolium</name>
    <dbReference type="NCBI Taxonomy" id="118510"/>
    <lineage>
        <taxon>Eukaryota</taxon>
        <taxon>Viridiplantae</taxon>
        <taxon>Streptophyta</taxon>
        <taxon>Embryophyta</taxon>
        <taxon>Tracheophyta</taxon>
        <taxon>Spermatophyta</taxon>
        <taxon>Magnoliopsida</taxon>
        <taxon>eudicotyledons</taxon>
        <taxon>Gunneridae</taxon>
        <taxon>Pentapetalae</taxon>
        <taxon>asterids</taxon>
        <taxon>campanulids</taxon>
        <taxon>Asterales</taxon>
        <taxon>Asteraceae</taxon>
        <taxon>Asteroideae</taxon>
        <taxon>Anthemideae</taxon>
        <taxon>Anthemidinae</taxon>
        <taxon>Tanacetum</taxon>
    </lineage>
</organism>
<dbReference type="AlphaFoldDB" id="A0A6L2NUT5"/>
<sequence>MRTRRSYFPPTSMIPRHSRKQSTNVVEPEFRTIVEMADNHTMAQMLQAPIEGCHQLRVPKGDILKMAFKTRYGQYEFQVMPFGLTNASAVFMDLMNRDVLIKINVFIRRLLLNKLPARDNLEKKGFDIPSTLCGICDDVAETGSHFFLRCQFALEIWRQIASWWDLDIPHMFSMKELLGWMDNLKISKIQKKGLYNVVITATWSFWRFRNEIVFGVDKPKKALIFDFIVSQAFFWMSNRNKKLRCNWIGFWSI</sequence>
<dbReference type="InterPro" id="IPR043502">
    <property type="entry name" value="DNA/RNA_pol_sf"/>
</dbReference>
<name>A0A6L2NUT5_TANCI</name>
<dbReference type="InterPro" id="IPR053134">
    <property type="entry name" value="RNA-dir_DNA_polymerase"/>
</dbReference>
<dbReference type="Gene3D" id="3.30.70.270">
    <property type="match status" value="1"/>
</dbReference>
<dbReference type="SUPFAM" id="SSF56672">
    <property type="entry name" value="DNA/RNA polymerases"/>
    <property type="match status" value="1"/>
</dbReference>
<dbReference type="InterPro" id="IPR026960">
    <property type="entry name" value="RVT-Znf"/>
</dbReference>
<dbReference type="Gene3D" id="3.10.10.10">
    <property type="entry name" value="HIV Type 1 Reverse Transcriptase, subunit A, domain 1"/>
    <property type="match status" value="1"/>
</dbReference>
<comment type="caution">
    <text evidence="3">The sequence shown here is derived from an EMBL/GenBank/DDBJ whole genome shotgun (WGS) entry which is preliminary data.</text>
</comment>
<keyword evidence="3" id="KW-0548">Nucleotidyltransferase</keyword>
<dbReference type="Pfam" id="PF13966">
    <property type="entry name" value="zf-RVT"/>
    <property type="match status" value="1"/>
</dbReference>
<dbReference type="PANTHER" id="PTHR24559:SF444">
    <property type="entry name" value="REVERSE TRANSCRIPTASE DOMAIN-CONTAINING PROTEIN"/>
    <property type="match status" value="1"/>
</dbReference>
<dbReference type="GO" id="GO:0003964">
    <property type="term" value="F:RNA-directed DNA polymerase activity"/>
    <property type="evidence" value="ECO:0007669"/>
    <property type="project" value="UniProtKB-KW"/>
</dbReference>
<dbReference type="PANTHER" id="PTHR24559">
    <property type="entry name" value="TRANSPOSON TY3-I GAG-POL POLYPROTEIN"/>
    <property type="match status" value="1"/>
</dbReference>
<feature type="region of interest" description="Disordered" evidence="1">
    <location>
        <begin position="1"/>
        <end position="21"/>
    </location>
</feature>
<keyword evidence="3" id="KW-0695">RNA-directed DNA polymerase</keyword>
<feature type="domain" description="Reverse transcriptase zinc-binding" evidence="2">
    <location>
        <begin position="96"/>
        <end position="157"/>
    </location>
</feature>
<evidence type="ECO:0000259" key="2">
    <source>
        <dbReference type="Pfam" id="PF13966"/>
    </source>
</evidence>
<accession>A0A6L2NUT5</accession>
<protein>
    <submittedName>
        <fullName evidence="3">RNA-directed DNA polymerase, eukaryota</fullName>
    </submittedName>
</protein>
<evidence type="ECO:0000256" key="1">
    <source>
        <dbReference type="SAM" id="MobiDB-lite"/>
    </source>
</evidence>
<keyword evidence="3" id="KW-0808">Transferase</keyword>
<reference evidence="3" key="1">
    <citation type="journal article" date="2019" name="Sci. Rep.">
        <title>Draft genome of Tanacetum cinerariifolium, the natural source of mosquito coil.</title>
        <authorList>
            <person name="Yamashiro T."/>
            <person name="Shiraishi A."/>
            <person name="Satake H."/>
            <person name="Nakayama K."/>
        </authorList>
    </citation>
    <scope>NUCLEOTIDE SEQUENCE</scope>
</reference>
<evidence type="ECO:0000313" key="3">
    <source>
        <dbReference type="EMBL" id="GEU89933.1"/>
    </source>
</evidence>
<dbReference type="InterPro" id="IPR043128">
    <property type="entry name" value="Rev_trsase/Diguanyl_cyclase"/>
</dbReference>